<evidence type="ECO:0000256" key="3">
    <source>
        <dbReference type="ARBA" id="ARBA00022989"/>
    </source>
</evidence>
<evidence type="ECO:0000313" key="7">
    <source>
        <dbReference type="EMBL" id="ALP41730.1"/>
    </source>
</evidence>
<feature type="transmembrane region" description="Helical" evidence="5">
    <location>
        <begin position="12"/>
        <end position="28"/>
    </location>
</feature>
<reference evidence="7 8" key="2">
    <citation type="journal article" date="2016" name="Genome Announc.">
        <title>Complete Genome Sequence of the Highly Virulent Aeromonas schubertii Strain WL1483, Isolated from Diseased Snakehead Fish (Channa argus) in China.</title>
        <authorList>
            <person name="Liu L."/>
            <person name="Li N."/>
            <person name="Zhang D."/>
            <person name="Fu X."/>
            <person name="Shi C."/>
            <person name="Lin Q."/>
            <person name="Hao G."/>
        </authorList>
    </citation>
    <scope>NUCLEOTIDE SEQUENCE [LARGE SCALE GENOMIC DNA]</scope>
    <source>
        <strain evidence="7 8">WL1483</strain>
    </source>
</reference>
<dbReference type="EMBL" id="CP013067">
    <property type="protein sequence ID" value="ALP41730.1"/>
    <property type="molecule type" value="Genomic_DNA"/>
</dbReference>
<accession>A0A0S2SJ87</accession>
<name>A0A0S2SJ87_9GAMM</name>
<keyword evidence="3 5" id="KW-1133">Transmembrane helix</keyword>
<organism evidence="7 8">
    <name type="scientific">Aeromonas schubertii</name>
    <dbReference type="NCBI Taxonomy" id="652"/>
    <lineage>
        <taxon>Bacteria</taxon>
        <taxon>Pseudomonadati</taxon>
        <taxon>Pseudomonadota</taxon>
        <taxon>Gammaproteobacteria</taxon>
        <taxon>Aeromonadales</taxon>
        <taxon>Aeromonadaceae</taxon>
        <taxon>Aeromonas</taxon>
    </lineage>
</organism>
<dbReference type="GO" id="GO:0016020">
    <property type="term" value="C:membrane"/>
    <property type="evidence" value="ECO:0007669"/>
    <property type="project" value="UniProtKB-SubCell"/>
</dbReference>
<evidence type="ECO:0000256" key="5">
    <source>
        <dbReference type="SAM" id="Phobius"/>
    </source>
</evidence>
<dbReference type="Pfam" id="PF13515">
    <property type="entry name" value="FUSC_2"/>
    <property type="match status" value="1"/>
</dbReference>
<dbReference type="InterPro" id="IPR049453">
    <property type="entry name" value="Memb_transporter_dom"/>
</dbReference>
<dbReference type="AlphaFoldDB" id="A0A0S2SJ87"/>
<keyword evidence="2 5" id="KW-0812">Transmembrane</keyword>
<evidence type="ECO:0000256" key="1">
    <source>
        <dbReference type="ARBA" id="ARBA00004141"/>
    </source>
</evidence>
<dbReference type="KEGG" id="asr:WL1483_2311"/>
<feature type="transmembrane region" description="Helical" evidence="5">
    <location>
        <begin position="160"/>
        <end position="180"/>
    </location>
</feature>
<evidence type="ECO:0000259" key="6">
    <source>
        <dbReference type="Pfam" id="PF13515"/>
    </source>
</evidence>
<sequence length="305" mass="32642">MMPGPTHRQELMSMAMALLPAGACYLIAPGREGVAMLLVCAALQRGERALGRGRRGMLMHLLLIAATLATLQYLLPHPWLFALFTTLLAMLCSALSCYGEAWRTLASWVFIPALYIAYGPGSPAPLSLALLILPLAGPFLLLSTGKPIDTKQVARPMADILYPCVGLGGAVLICSLWVGYHRPPHGQWIIWSAMSVSLMETGEIYRKLKARILGAMAGGGVGLALVSLHPAHYVATLGSILIPLTLAMRPYGLAFASRCLLIALSIEAFRGSEAVVMARVLEVAAGGILGATCTHLGLYLHRRRH</sequence>
<gene>
    <name evidence="7" type="ORF">WL1483_2311</name>
</gene>
<feature type="transmembrane region" description="Helical" evidence="5">
    <location>
        <begin position="281"/>
        <end position="300"/>
    </location>
</feature>
<evidence type="ECO:0000256" key="2">
    <source>
        <dbReference type="ARBA" id="ARBA00022692"/>
    </source>
</evidence>
<comment type="subcellular location">
    <subcellularLocation>
        <location evidence="1">Membrane</location>
        <topology evidence="1">Multi-pass membrane protein</topology>
    </subcellularLocation>
</comment>
<reference evidence="8" key="1">
    <citation type="submission" date="2015-10" db="EMBL/GenBank/DDBJ databases">
        <title>Complete Genome Sequence of Aeromonas schubertii strain WL1483.</title>
        <authorList>
            <person name="Liu L."/>
        </authorList>
    </citation>
    <scope>NUCLEOTIDE SEQUENCE [LARGE SCALE GENOMIC DNA]</scope>
    <source>
        <strain evidence="8">WL1483</strain>
    </source>
</reference>
<evidence type="ECO:0000256" key="4">
    <source>
        <dbReference type="ARBA" id="ARBA00023136"/>
    </source>
</evidence>
<feature type="domain" description="Integral membrane bound transporter" evidence="6">
    <location>
        <begin position="174"/>
        <end position="291"/>
    </location>
</feature>
<evidence type="ECO:0000313" key="8">
    <source>
        <dbReference type="Proteomes" id="UP000058114"/>
    </source>
</evidence>
<dbReference type="PATRIC" id="fig|652.5.peg.2105"/>
<dbReference type="Proteomes" id="UP000058114">
    <property type="component" value="Chromosome"/>
</dbReference>
<feature type="transmembrane region" description="Helical" evidence="5">
    <location>
        <begin position="57"/>
        <end position="75"/>
    </location>
</feature>
<keyword evidence="4 5" id="KW-0472">Membrane</keyword>
<proteinExistence type="predicted"/>
<feature type="transmembrane region" description="Helical" evidence="5">
    <location>
        <begin position="81"/>
        <end position="98"/>
    </location>
</feature>
<protein>
    <recommendedName>
        <fullName evidence="6">Integral membrane bound transporter domain-containing protein</fullName>
    </recommendedName>
</protein>
<feature type="transmembrane region" description="Helical" evidence="5">
    <location>
        <begin position="212"/>
        <end position="231"/>
    </location>
</feature>